<dbReference type="OrthoDB" id="6509908at2759"/>
<comment type="similarity">
    <text evidence="2">Belongs to the major facilitator superfamily. Monocarboxylate porter (TC 2.A.1.13) family.</text>
</comment>
<feature type="region of interest" description="Disordered" evidence="3">
    <location>
        <begin position="1"/>
        <end position="31"/>
    </location>
</feature>
<feature type="compositionally biased region" description="Polar residues" evidence="3">
    <location>
        <begin position="1"/>
        <end position="23"/>
    </location>
</feature>
<evidence type="ECO:0000313" key="6">
    <source>
        <dbReference type="EMBL" id="KAF1958827.1"/>
    </source>
</evidence>
<evidence type="ECO:0000256" key="3">
    <source>
        <dbReference type="SAM" id="MobiDB-lite"/>
    </source>
</evidence>
<dbReference type="InterPro" id="IPR036259">
    <property type="entry name" value="MFS_trans_sf"/>
</dbReference>
<feature type="transmembrane region" description="Helical" evidence="4">
    <location>
        <begin position="374"/>
        <end position="397"/>
    </location>
</feature>
<gene>
    <name evidence="6" type="ORF">CC80DRAFT_514850</name>
</gene>
<comment type="subcellular location">
    <subcellularLocation>
        <location evidence="1">Membrane</location>
        <topology evidence="1">Multi-pass membrane protein</topology>
    </subcellularLocation>
</comment>
<dbReference type="EMBL" id="ML976986">
    <property type="protein sequence ID" value="KAF1958827.1"/>
    <property type="molecule type" value="Genomic_DNA"/>
</dbReference>
<evidence type="ECO:0000259" key="5">
    <source>
        <dbReference type="PROSITE" id="PS50850"/>
    </source>
</evidence>
<feature type="transmembrane region" description="Helical" evidence="4">
    <location>
        <begin position="312"/>
        <end position="333"/>
    </location>
</feature>
<sequence length="439" mass="46539">MSEQQSTSLGRPQRDIQYSTDSEASYAKENPEVERLEGGTDAWLTVVGSFLIYYSSYGVLNSFGFFQDYYENDLLKSTSTSPATISFIGTLQIATMNAVGSISGALCDAYGIKYLYIFSGLGTAGSFLALSFCKPVVSQLFLGQGLFMGLSIAMAVQPAYTVVGQHFEKKRALAGGIICAGSAAGGLCFSLMFATLNPLLGFPTTMRIAALKVLVCFSIALKISKSKPTGKKVKFSTLLDFRGFLDYRYAVLAAGAWLTYLGLWIPGYHIRSYTSSVYPGSAVGKYIIPLMNSCGIPAMIIGGFLGDQFGCLNILCPMAFAAGLLCLSLWLLAPAISALVLFACFFGFTSGALVPLMSAAVSQITPSQKIGARIGAFYSLVAVASLVGPPIGGALVGSGSKTKEAYRGLIVFLGATMLAASLVLFAGRLLHGKNLRARW</sequence>
<dbReference type="GO" id="GO:0016020">
    <property type="term" value="C:membrane"/>
    <property type="evidence" value="ECO:0007669"/>
    <property type="project" value="UniProtKB-SubCell"/>
</dbReference>
<feature type="transmembrane region" description="Helical" evidence="4">
    <location>
        <begin position="206"/>
        <end position="224"/>
    </location>
</feature>
<evidence type="ECO:0000256" key="1">
    <source>
        <dbReference type="ARBA" id="ARBA00004141"/>
    </source>
</evidence>
<accession>A0A6A5UCI8</accession>
<feature type="transmembrane region" description="Helical" evidence="4">
    <location>
        <begin position="138"/>
        <end position="160"/>
    </location>
</feature>
<keyword evidence="7" id="KW-1185">Reference proteome</keyword>
<feature type="transmembrane region" description="Helical" evidence="4">
    <location>
        <begin position="114"/>
        <end position="132"/>
    </location>
</feature>
<evidence type="ECO:0000256" key="4">
    <source>
        <dbReference type="SAM" id="Phobius"/>
    </source>
</evidence>
<feature type="transmembrane region" description="Helical" evidence="4">
    <location>
        <begin position="42"/>
        <end position="65"/>
    </location>
</feature>
<dbReference type="AlphaFoldDB" id="A0A6A5UCI8"/>
<dbReference type="PANTHER" id="PTHR11360">
    <property type="entry name" value="MONOCARBOXYLATE TRANSPORTER"/>
    <property type="match status" value="1"/>
</dbReference>
<dbReference type="SUPFAM" id="SSF103473">
    <property type="entry name" value="MFS general substrate transporter"/>
    <property type="match status" value="1"/>
</dbReference>
<feature type="domain" description="Major facilitator superfamily (MFS) profile" evidence="5">
    <location>
        <begin position="248"/>
        <end position="439"/>
    </location>
</feature>
<dbReference type="Proteomes" id="UP000800035">
    <property type="component" value="Unassembled WGS sequence"/>
</dbReference>
<dbReference type="PANTHER" id="PTHR11360:SF281">
    <property type="entry name" value="ASPYRIDONES EFFLUX PROTEIN APDF-RELATED"/>
    <property type="match status" value="1"/>
</dbReference>
<dbReference type="PROSITE" id="PS50850">
    <property type="entry name" value="MFS"/>
    <property type="match status" value="1"/>
</dbReference>
<evidence type="ECO:0000313" key="7">
    <source>
        <dbReference type="Proteomes" id="UP000800035"/>
    </source>
</evidence>
<dbReference type="Gene3D" id="1.20.1250.20">
    <property type="entry name" value="MFS general substrate transporter like domains"/>
    <property type="match status" value="2"/>
</dbReference>
<organism evidence="6 7">
    <name type="scientific">Byssothecium circinans</name>
    <dbReference type="NCBI Taxonomy" id="147558"/>
    <lineage>
        <taxon>Eukaryota</taxon>
        <taxon>Fungi</taxon>
        <taxon>Dikarya</taxon>
        <taxon>Ascomycota</taxon>
        <taxon>Pezizomycotina</taxon>
        <taxon>Dothideomycetes</taxon>
        <taxon>Pleosporomycetidae</taxon>
        <taxon>Pleosporales</taxon>
        <taxon>Massarineae</taxon>
        <taxon>Massarinaceae</taxon>
        <taxon>Byssothecium</taxon>
    </lineage>
</organism>
<feature type="transmembrane region" description="Helical" evidence="4">
    <location>
        <begin position="339"/>
        <end position="362"/>
    </location>
</feature>
<keyword evidence="4" id="KW-0812">Transmembrane</keyword>
<dbReference type="InterPro" id="IPR011701">
    <property type="entry name" value="MFS"/>
</dbReference>
<protein>
    <submittedName>
        <fullName evidence="6">MFS general substrate transporter</fullName>
    </submittedName>
</protein>
<reference evidence="6" key="1">
    <citation type="journal article" date="2020" name="Stud. Mycol.">
        <title>101 Dothideomycetes genomes: a test case for predicting lifestyles and emergence of pathogens.</title>
        <authorList>
            <person name="Haridas S."/>
            <person name="Albert R."/>
            <person name="Binder M."/>
            <person name="Bloem J."/>
            <person name="Labutti K."/>
            <person name="Salamov A."/>
            <person name="Andreopoulos B."/>
            <person name="Baker S."/>
            <person name="Barry K."/>
            <person name="Bills G."/>
            <person name="Bluhm B."/>
            <person name="Cannon C."/>
            <person name="Castanera R."/>
            <person name="Culley D."/>
            <person name="Daum C."/>
            <person name="Ezra D."/>
            <person name="Gonzalez J."/>
            <person name="Henrissat B."/>
            <person name="Kuo A."/>
            <person name="Liang C."/>
            <person name="Lipzen A."/>
            <person name="Lutzoni F."/>
            <person name="Magnuson J."/>
            <person name="Mondo S."/>
            <person name="Nolan M."/>
            <person name="Ohm R."/>
            <person name="Pangilinan J."/>
            <person name="Park H.-J."/>
            <person name="Ramirez L."/>
            <person name="Alfaro M."/>
            <person name="Sun H."/>
            <person name="Tritt A."/>
            <person name="Yoshinaga Y."/>
            <person name="Zwiers L.-H."/>
            <person name="Turgeon B."/>
            <person name="Goodwin S."/>
            <person name="Spatafora J."/>
            <person name="Crous P."/>
            <person name="Grigoriev I."/>
        </authorList>
    </citation>
    <scope>NUCLEOTIDE SEQUENCE</scope>
    <source>
        <strain evidence="6">CBS 675.92</strain>
    </source>
</reference>
<dbReference type="InterPro" id="IPR020846">
    <property type="entry name" value="MFS_dom"/>
</dbReference>
<proteinExistence type="inferred from homology"/>
<name>A0A6A5UCI8_9PLEO</name>
<feature type="transmembrane region" description="Helical" evidence="4">
    <location>
        <begin position="286"/>
        <end position="305"/>
    </location>
</feature>
<feature type="transmembrane region" description="Helical" evidence="4">
    <location>
        <begin position="172"/>
        <end position="194"/>
    </location>
</feature>
<keyword evidence="4" id="KW-1133">Transmembrane helix</keyword>
<dbReference type="GO" id="GO:0022857">
    <property type="term" value="F:transmembrane transporter activity"/>
    <property type="evidence" value="ECO:0007669"/>
    <property type="project" value="InterPro"/>
</dbReference>
<dbReference type="Pfam" id="PF07690">
    <property type="entry name" value="MFS_1"/>
    <property type="match status" value="1"/>
</dbReference>
<dbReference type="InterPro" id="IPR050327">
    <property type="entry name" value="Proton-linked_MCT"/>
</dbReference>
<evidence type="ECO:0000256" key="2">
    <source>
        <dbReference type="ARBA" id="ARBA00006727"/>
    </source>
</evidence>
<feature type="transmembrane region" description="Helical" evidence="4">
    <location>
        <begin position="245"/>
        <end position="266"/>
    </location>
</feature>
<keyword evidence="4" id="KW-0472">Membrane</keyword>
<feature type="transmembrane region" description="Helical" evidence="4">
    <location>
        <begin position="409"/>
        <end position="430"/>
    </location>
</feature>
<feature type="transmembrane region" description="Helical" evidence="4">
    <location>
        <begin position="85"/>
        <end position="107"/>
    </location>
</feature>